<gene>
    <name evidence="1" type="ORF">PCOR1329_LOCUS22613</name>
</gene>
<proteinExistence type="predicted"/>
<accession>A0ABN9RRC8</accession>
<dbReference type="EMBL" id="CAUYUJ010007575">
    <property type="protein sequence ID" value="CAK0821246.1"/>
    <property type="molecule type" value="Genomic_DNA"/>
</dbReference>
<feature type="non-terminal residue" evidence="1">
    <location>
        <position position="607"/>
    </location>
</feature>
<protein>
    <submittedName>
        <fullName evidence="1">Uncharacterized protein</fullName>
    </submittedName>
</protein>
<name>A0ABN9RRC8_9DINO</name>
<reference evidence="1" key="1">
    <citation type="submission" date="2023-10" db="EMBL/GenBank/DDBJ databases">
        <authorList>
            <person name="Chen Y."/>
            <person name="Shah S."/>
            <person name="Dougan E. K."/>
            <person name="Thang M."/>
            <person name="Chan C."/>
        </authorList>
    </citation>
    <scope>NUCLEOTIDE SEQUENCE [LARGE SCALE GENOMIC DNA]</scope>
</reference>
<evidence type="ECO:0000313" key="2">
    <source>
        <dbReference type="Proteomes" id="UP001189429"/>
    </source>
</evidence>
<dbReference type="Proteomes" id="UP001189429">
    <property type="component" value="Unassembled WGS sequence"/>
</dbReference>
<evidence type="ECO:0000313" key="1">
    <source>
        <dbReference type="EMBL" id="CAK0821246.1"/>
    </source>
</evidence>
<keyword evidence="2" id="KW-1185">Reference proteome</keyword>
<comment type="caution">
    <text evidence="1">The sequence shown here is derived from an EMBL/GenBank/DDBJ whole genome shotgun (WGS) entry which is preliminary data.</text>
</comment>
<organism evidence="1 2">
    <name type="scientific">Prorocentrum cordatum</name>
    <dbReference type="NCBI Taxonomy" id="2364126"/>
    <lineage>
        <taxon>Eukaryota</taxon>
        <taxon>Sar</taxon>
        <taxon>Alveolata</taxon>
        <taxon>Dinophyceae</taxon>
        <taxon>Prorocentrales</taxon>
        <taxon>Prorocentraceae</taxon>
        <taxon>Prorocentrum</taxon>
    </lineage>
</organism>
<sequence>MFDRAQDIEHSRATEFLRGHSPLSFGQYYAWNQACHGPCPLRLWDYVPLSHVFTLSVTWRFGPLQCKFMRDTSKECGRKEHPLMCALDHDDRERYANLADVPQTAVRFVRYSDARWFPAVTRGVLAADAEAIGLGARRRAPDRGGGAEEAPRAAACKPVFEQMLFEGMLFLRAMALGRVLAPGGTRSATIARGTKAILTMVWANDVRVNFDVVVRGALENAALMESFGMPAEKPHLELMRCFSKPQCSPRNLGAFDVQGNARDAMRRNVGFTRGILFASSHECVECLEDGRAAPHWKAHFDASRRDRALVVWGPPCKSGGPTRPVDPQWIDRKCELECANRFFDAVRAFLWPLPKVVADVRMADPWPASCVRPPSLTLVQAIQLGCANLFDDGGAFFDVAQSPTPNPVDGASWVSDSDVYGLAPDREALQMSLPQLLRPIGVRVNNGLATVTAYFLDASPRPDASSPTPEVAARVAAAGRVAARQSIWLFPETFSEGRPIYARLLPCKRLRLGGDAKEQGRGARTALAVALAKGSAETRGVVLCQHVGNPDALQPPNTWPTLFKKMPLHVAHCVLATMHFLAGTFLDDAAVHVRPRSLSEDEGCGCR</sequence>